<gene>
    <name evidence="1" type="ORF">SPIL2461_LOCUS6099</name>
</gene>
<protein>
    <submittedName>
        <fullName evidence="1">Uncharacterized protein</fullName>
    </submittedName>
</protein>
<name>A0A812MUH1_SYMPI</name>
<feature type="non-terminal residue" evidence="1">
    <location>
        <position position="87"/>
    </location>
</feature>
<feature type="non-terminal residue" evidence="1">
    <location>
        <position position="1"/>
    </location>
</feature>
<sequence length="87" mass="9474">SLGIRLVCRNESPARLTVGLRRGLFCAIRTSNGCHPGGGATTRPSGLWKCDVQLQVLGPWFLLHGLLRLRLVRASLTQPCCPGHRNS</sequence>
<accession>A0A812MUH1</accession>
<dbReference type="EMBL" id="CAJNIZ010008974">
    <property type="protein sequence ID" value="CAE7274553.1"/>
    <property type="molecule type" value="Genomic_DNA"/>
</dbReference>
<proteinExistence type="predicted"/>
<dbReference type="AlphaFoldDB" id="A0A812MUH1"/>
<evidence type="ECO:0000313" key="1">
    <source>
        <dbReference type="EMBL" id="CAE7274553.1"/>
    </source>
</evidence>
<evidence type="ECO:0000313" key="2">
    <source>
        <dbReference type="Proteomes" id="UP000649617"/>
    </source>
</evidence>
<organism evidence="1 2">
    <name type="scientific">Symbiodinium pilosum</name>
    <name type="common">Dinoflagellate</name>
    <dbReference type="NCBI Taxonomy" id="2952"/>
    <lineage>
        <taxon>Eukaryota</taxon>
        <taxon>Sar</taxon>
        <taxon>Alveolata</taxon>
        <taxon>Dinophyceae</taxon>
        <taxon>Suessiales</taxon>
        <taxon>Symbiodiniaceae</taxon>
        <taxon>Symbiodinium</taxon>
    </lineage>
</organism>
<keyword evidence="2" id="KW-1185">Reference proteome</keyword>
<reference evidence="1" key="1">
    <citation type="submission" date="2021-02" db="EMBL/GenBank/DDBJ databases">
        <authorList>
            <person name="Dougan E. K."/>
            <person name="Rhodes N."/>
            <person name="Thang M."/>
            <person name="Chan C."/>
        </authorList>
    </citation>
    <scope>NUCLEOTIDE SEQUENCE</scope>
</reference>
<comment type="caution">
    <text evidence="1">The sequence shown here is derived from an EMBL/GenBank/DDBJ whole genome shotgun (WGS) entry which is preliminary data.</text>
</comment>
<dbReference type="Proteomes" id="UP000649617">
    <property type="component" value="Unassembled WGS sequence"/>
</dbReference>